<protein>
    <recommendedName>
        <fullName evidence="1">site-specific DNA-methyltransferase (adenine-specific)</fullName>
        <ecNumber evidence="1">2.1.1.72</ecNumber>
    </recommendedName>
</protein>
<dbReference type="Proteomes" id="UP000198217">
    <property type="component" value="Chromosome I"/>
</dbReference>
<dbReference type="PANTHER" id="PTHR33841">
    <property type="entry name" value="DNA METHYLTRANSFERASE YEEA-RELATED"/>
    <property type="match status" value="1"/>
</dbReference>
<dbReference type="RefSeq" id="WP_088997926.1">
    <property type="nucleotide sequence ID" value="NZ_LT607750.1"/>
</dbReference>
<gene>
    <name evidence="5" type="ORF">GA0070609_4785</name>
</gene>
<evidence type="ECO:0000313" key="5">
    <source>
        <dbReference type="EMBL" id="SCG72957.1"/>
    </source>
</evidence>
<dbReference type="EC" id="2.1.1.72" evidence="1"/>
<keyword evidence="3" id="KW-0808">Transferase</keyword>
<name>A0A1C5JR30_9ACTN</name>
<evidence type="ECO:0000256" key="2">
    <source>
        <dbReference type="ARBA" id="ARBA00022603"/>
    </source>
</evidence>
<keyword evidence="2 5" id="KW-0489">Methyltransferase</keyword>
<dbReference type="SUPFAM" id="SSF53335">
    <property type="entry name" value="S-adenosyl-L-methionine-dependent methyltransferases"/>
    <property type="match status" value="1"/>
</dbReference>
<dbReference type="InterPro" id="IPR050953">
    <property type="entry name" value="N4_N6_ade-DNA_methylase"/>
</dbReference>
<comment type="catalytic activity">
    <reaction evidence="4">
        <text>a 2'-deoxyadenosine in DNA + S-adenosyl-L-methionine = an N(6)-methyl-2'-deoxyadenosine in DNA + S-adenosyl-L-homocysteine + H(+)</text>
        <dbReference type="Rhea" id="RHEA:15197"/>
        <dbReference type="Rhea" id="RHEA-COMP:12418"/>
        <dbReference type="Rhea" id="RHEA-COMP:12419"/>
        <dbReference type="ChEBI" id="CHEBI:15378"/>
        <dbReference type="ChEBI" id="CHEBI:57856"/>
        <dbReference type="ChEBI" id="CHEBI:59789"/>
        <dbReference type="ChEBI" id="CHEBI:90615"/>
        <dbReference type="ChEBI" id="CHEBI:90616"/>
        <dbReference type="EC" id="2.1.1.72"/>
    </reaction>
</comment>
<dbReference type="EMBL" id="LT607750">
    <property type="protein sequence ID" value="SCG72957.1"/>
    <property type="molecule type" value="Genomic_DNA"/>
</dbReference>
<reference evidence="5 6" key="1">
    <citation type="submission" date="2016-06" db="EMBL/GenBank/DDBJ databases">
        <authorList>
            <person name="Kjaerup R.B."/>
            <person name="Dalgaard T.S."/>
            <person name="Juul-Madsen H.R."/>
        </authorList>
    </citation>
    <scope>NUCLEOTIDE SEQUENCE [LARGE SCALE GENOMIC DNA]</scope>
    <source>
        <strain evidence="5 6">DSM 43904</strain>
    </source>
</reference>
<dbReference type="GO" id="GO:0009007">
    <property type="term" value="F:site-specific DNA-methyltransferase (adenine-specific) activity"/>
    <property type="evidence" value="ECO:0007669"/>
    <property type="project" value="UniProtKB-EC"/>
</dbReference>
<keyword evidence="6" id="KW-1185">Reference proteome</keyword>
<organism evidence="5 6">
    <name type="scientific">Micromonospora echinaurantiaca</name>
    <dbReference type="NCBI Taxonomy" id="47857"/>
    <lineage>
        <taxon>Bacteria</taxon>
        <taxon>Bacillati</taxon>
        <taxon>Actinomycetota</taxon>
        <taxon>Actinomycetes</taxon>
        <taxon>Micromonosporales</taxon>
        <taxon>Micromonosporaceae</taxon>
        <taxon>Micromonospora</taxon>
    </lineage>
</organism>
<dbReference type="InterPro" id="IPR029063">
    <property type="entry name" value="SAM-dependent_MTases_sf"/>
</dbReference>
<sequence length="1577" mass="175466">MSVSDAIIVGEGWISEHYFTTEAKGESFGAEVKKRRDEWDAEAKAGRETPRSRFIDARQKLEAELATLAELLDPSGGTEVREGRSVDGRNPDDVAVGVHDQLLDVLELRGHGLVLDQQGPLWRVSSPGITDRAPLVVVAARPVTTVEELMARDAVTLREPVQLTEDGDELKSAARLVSALFVADDAPDLVLVLAGRWALLAERERWAEGRYLAVDVQLVCERNDAKKGGEIDRALTCLCAQSIAPDADGKLWWHSILEASVKHTVGVSKDLRDGVRLSIEIIANEVVNRRRDQGLDPLPASEAQPLAKQSLRFLYRILFLLYAEASPELGVLPVGAPEYDQGYSLDRLRELVQVELATPRAQNGIHLYDSLGVLFRLVDAGHSPATTVAEDEDSEGPATAQGLTFNALRADLFRPEATAHIDAVGLGNQAMQKVLTHLLLSKEARGKDRGFISYAELGINQLGAVYEGLMSYTGFFAETDLYEVAKNGEASKGSWVVPVERAEGISAADFVKTQHPVTGELQPVVHHKGSFVFRLAGRERQQSASYYTPEVLTRFTVGQALEELLDQNGRTTTAAEILELTVCEPALGSGAFAIEAVRQLAEQYLKRRQDELGERIDPDEYQRRLQEVKAYLALHNVYGVDLNATAVELAEISLWLDTMVENLSAPWFGLHLRRGNSLVGARRAVYRRSQISDKSWLSAVPQDVPLTLLIEDIAAGRVASDGVHHFLLPADGWGAAADATEAIALAPDTAKRLKTWRSSVKSKPTQQQVNALVELAHRVEVLWQIAHRRLQIAEHEVRRQIPVWGADELPSGGAVQREHIEAALADPNGAYRRLRRVMDAWTALWFWPLTAETTTVDGVRVEPPTMAQWIAGLQALLGRSPELRKPSLPRETLTGGAAWDELNTAEQLELGFANARPVADLLQEHPWLVVCERVAEQQGFFHWNLDFATVFVRGGFDLQVGNPPWVRPDFDENAALAEFDPRWALSGKIPQAAAVKMRAETLADEDAKAFFIDTAASLVATRDFVSSMAQFPHLQGLRPDLYRCFMEQTWRNASALGVVGLIHPETHFTDEKAGLLRKATYGRLRRHWQFTNELRLFEIGNLVTYGVHVYGQRQEEPIFLMATSLYHPDTVVRSLEHDGSGPEPGLKNLDGNWDLRPHRNRITLVNSKTLASWRALLESARTSAFETRMVYVVNSSTASALDKLSAANRIADVGLYVSSGWNETNDRKKGYFRLEWGAPKSWREVILQGPNIFVATPFYKSPNKTMLNHRDWFPTDIEALPSDAVPITAYKPEGESSLYARDYTHWGSDNRRSARDFYRIAWRNMANNTGERTLIPAIIPPGTTHIHGVSAAGSPTITLTALVGVAGFISSLLSDFFVRAAPKSTISLATVERLPFVDGPLMPELTLRTLRLNCITNEYAELWQECYVSSFQNDSWRSGSARPGRVALGEVGLEWNPDIPLRIAADRRQALVEIDAVVAVMLGVTADELCTIYRTQFAVLYGYDRNVYRYDANGRLVPNSVLTVWRKKGDRITEDERTATNQAGNTYTYELPFMTLDREADMRQAYAHFERLLKERS</sequence>
<dbReference type="Gene3D" id="3.40.50.150">
    <property type="entry name" value="Vaccinia Virus protein VP39"/>
    <property type="match status" value="2"/>
</dbReference>
<evidence type="ECO:0000256" key="4">
    <source>
        <dbReference type="ARBA" id="ARBA00047942"/>
    </source>
</evidence>
<accession>A0A1C5JR30</accession>
<dbReference type="REBASE" id="157913">
    <property type="entry name" value="Mec43904ORF4785P"/>
</dbReference>
<dbReference type="GO" id="GO:0032259">
    <property type="term" value="P:methylation"/>
    <property type="evidence" value="ECO:0007669"/>
    <property type="project" value="UniProtKB-KW"/>
</dbReference>
<evidence type="ECO:0000256" key="3">
    <source>
        <dbReference type="ARBA" id="ARBA00022679"/>
    </source>
</evidence>
<evidence type="ECO:0000313" key="6">
    <source>
        <dbReference type="Proteomes" id="UP000198217"/>
    </source>
</evidence>
<evidence type="ECO:0000256" key="1">
    <source>
        <dbReference type="ARBA" id="ARBA00011900"/>
    </source>
</evidence>
<dbReference type="PANTHER" id="PTHR33841:SF1">
    <property type="entry name" value="DNA METHYLTRANSFERASE A"/>
    <property type="match status" value="1"/>
</dbReference>
<proteinExistence type="predicted"/>